<accession>A0A238H970</accession>
<name>A0A238H970_9BURK</name>
<evidence type="ECO:0000256" key="1">
    <source>
        <dbReference type="SAM" id="MobiDB-lite"/>
    </source>
</evidence>
<sequence length="56" mass="5749">MAGRPAAHAPPCEGALDAGERACTVRMALNRCGPMRARSAHGGSSRAHATQAGLHR</sequence>
<dbReference type="EMBL" id="FXAN01000083">
    <property type="protein sequence ID" value="SMG01899.1"/>
    <property type="molecule type" value="Genomic_DNA"/>
</dbReference>
<organism evidence="2 3">
    <name type="scientific">Burkholderia singularis</name>
    <dbReference type="NCBI Taxonomy" id="1503053"/>
    <lineage>
        <taxon>Bacteria</taxon>
        <taxon>Pseudomonadati</taxon>
        <taxon>Pseudomonadota</taxon>
        <taxon>Betaproteobacteria</taxon>
        <taxon>Burkholderiales</taxon>
        <taxon>Burkholderiaceae</taxon>
        <taxon>Burkholderia</taxon>
        <taxon>pseudomallei group</taxon>
    </lineage>
</organism>
<reference evidence="2 3" key="1">
    <citation type="submission" date="2017-04" db="EMBL/GenBank/DDBJ databases">
        <authorList>
            <person name="Afonso C.L."/>
            <person name="Miller P.J."/>
            <person name="Scott M.A."/>
            <person name="Spackman E."/>
            <person name="Goraichik I."/>
            <person name="Dimitrov K.M."/>
            <person name="Suarez D.L."/>
            <person name="Swayne D.E."/>
        </authorList>
    </citation>
    <scope>NUCLEOTIDE SEQUENCE [LARGE SCALE GENOMIC DNA]</scope>
    <source>
        <strain evidence="2">LMG 28154</strain>
    </source>
</reference>
<protein>
    <submittedName>
        <fullName evidence="2">Uncharacterized protein</fullName>
    </submittedName>
</protein>
<feature type="region of interest" description="Disordered" evidence="1">
    <location>
        <begin position="35"/>
        <end position="56"/>
    </location>
</feature>
<dbReference type="AlphaFoldDB" id="A0A238H970"/>
<evidence type="ECO:0000313" key="3">
    <source>
        <dbReference type="Proteomes" id="UP000198460"/>
    </source>
</evidence>
<proteinExistence type="predicted"/>
<evidence type="ECO:0000313" key="2">
    <source>
        <dbReference type="EMBL" id="SMG01899.1"/>
    </source>
</evidence>
<dbReference type="Proteomes" id="UP000198460">
    <property type="component" value="Unassembled WGS sequence"/>
</dbReference>
<gene>
    <name evidence="2" type="ORF">BSIN_0799</name>
</gene>